<name>A0A6G1HNP7_9PEZI</name>
<accession>A0A6G1HNP7</accession>
<keyword evidence="2" id="KW-1185">Reference proteome</keyword>
<protein>
    <submittedName>
        <fullName evidence="1">Uncharacterized protein</fullName>
    </submittedName>
</protein>
<reference evidence="1" key="1">
    <citation type="journal article" date="2020" name="Stud. Mycol.">
        <title>101 Dothideomycetes genomes: a test case for predicting lifestyles and emergence of pathogens.</title>
        <authorList>
            <person name="Haridas S."/>
            <person name="Albert R."/>
            <person name="Binder M."/>
            <person name="Bloem J."/>
            <person name="Labutti K."/>
            <person name="Salamov A."/>
            <person name="Andreopoulos B."/>
            <person name="Baker S."/>
            <person name="Barry K."/>
            <person name="Bills G."/>
            <person name="Bluhm B."/>
            <person name="Cannon C."/>
            <person name="Castanera R."/>
            <person name="Culley D."/>
            <person name="Daum C."/>
            <person name="Ezra D."/>
            <person name="Gonzalez J."/>
            <person name="Henrissat B."/>
            <person name="Kuo A."/>
            <person name="Liang C."/>
            <person name="Lipzen A."/>
            <person name="Lutzoni F."/>
            <person name="Magnuson J."/>
            <person name="Mondo S."/>
            <person name="Nolan M."/>
            <person name="Ohm R."/>
            <person name="Pangilinan J."/>
            <person name="Park H.-J."/>
            <person name="Ramirez L."/>
            <person name="Alfaro M."/>
            <person name="Sun H."/>
            <person name="Tritt A."/>
            <person name="Yoshinaga Y."/>
            <person name="Zwiers L.-H."/>
            <person name="Turgeon B."/>
            <person name="Goodwin S."/>
            <person name="Spatafora J."/>
            <person name="Crous P."/>
            <person name="Grigoriev I."/>
        </authorList>
    </citation>
    <scope>NUCLEOTIDE SEQUENCE</scope>
    <source>
        <strain evidence="1">CBS 262.69</strain>
    </source>
</reference>
<proteinExistence type="predicted"/>
<dbReference type="AlphaFoldDB" id="A0A6G1HNP7"/>
<sequence>MVRAAKVQGVLSASFSTHMISRCRRDGETGHVVNAAAESSPLAVFLFDADQSRSMSVNRALTLDEEWQLGYQVDFSNQPLTSACPPAPCPPFPLSVSLTVQSALWFVAPLPDASREAVSRVGQANRKLDRFPLSMQAPPKLEPNSQPLLLVRRCGHHKSASAYEIVGIHSCRTSTMLSLSICNPASNV</sequence>
<organism evidence="1 2">
    <name type="scientific">Trichodelitschia bisporula</name>
    <dbReference type="NCBI Taxonomy" id="703511"/>
    <lineage>
        <taxon>Eukaryota</taxon>
        <taxon>Fungi</taxon>
        <taxon>Dikarya</taxon>
        <taxon>Ascomycota</taxon>
        <taxon>Pezizomycotina</taxon>
        <taxon>Dothideomycetes</taxon>
        <taxon>Dothideomycetes incertae sedis</taxon>
        <taxon>Phaeotrichales</taxon>
        <taxon>Phaeotrichaceae</taxon>
        <taxon>Trichodelitschia</taxon>
    </lineage>
</organism>
<dbReference type="EMBL" id="ML996703">
    <property type="protein sequence ID" value="KAF2397534.1"/>
    <property type="molecule type" value="Genomic_DNA"/>
</dbReference>
<dbReference type="Proteomes" id="UP000799640">
    <property type="component" value="Unassembled WGS sequence"/>
</dbReference>
<evidence type="ECO:0000313" key="1">
    <source>
        <dbReference type="EMBL" id="KAF2397534.1"/>
    </source>
</evidence>
<gene>
    <name evidence="1" type="ORF">EJ06DRAFT_154209</name>
</gene>
<evidence type="ECO:0000313" key="2">
    <source>
        <dbReference type="Proteomes" id="UP000799640"/>
    </source>
</evidence>